<dbReference type="STRING" id="305507.SAMN04489724_2140"/>
<dbReference type="Proteomes" id="UP000199673">
    <property type="component" value="Unassembled WGS sequence"/>
</dbReference>
<proteinExistence type="predicted"/>
<protein>
    <submittedName>
        <fullName evidence="1">Uncharacterized protein</fullName>
    </submittedName>
</protein>
<dbReference type="AlphaFoldDB" id="A0A1I7AQV7"/>
<keyword evidence="2" id="KW-1185">Reference proteome</keyword>
<evidence type="ECO:0000313" key="2">
    <source>
        <dbReference type="Proteomes" id="UP000199673"/>
    </source>
</evidence>
<sequence length="80" mass="9599">MTTVKEEFHKLIEEIEDENLIASYFELFLHLTKKKDGSLMQGLTNHEKSELLLSYIESHNNDNLVKHEQLYNEYSKWLEK</sequence>
<accession>A0A1I7AQV7</accession>
<evidence type="ECO:0000313" key="1">
    <source>
        <dbReference type="EMBL" id="SFT77263.1"/>
    </source>
</evidence>
<gene>
    <name evidence="1" type="ORF">SAMN04489724_2140</name>
</gene>
<dbReference type="EMBL" id="FPBF01000002">
    <property type="protein sequence ID" value="SFT77263.1"/>
    <property type="molecule type" value="Genomic_DNA"/>
</dbReference>
<organism evidence="1 2">
    <name type="scientific">Algoriphagus locisalis</name>
    <dbReference type="NCBI Taxonomy" id="305507"/>
    <lineage>
        <taxon>Bacteria</taxon>
        <taxon>Pseudomonadati</taxon>
        <taxon>Bacteroidota</taxon>
        <taxon>Cytophagia</taxon>
        <taxon>Cytophagales</taxon>
        <taxon>Cyclobacteriaceae</taxon>
        <taxon>Algoriphagus</taxon>
    </lineage>
</organism>
<name>A0A1I7AQV7_9BACT</name>
<reference evidence="2" key="1">
    <citation type="submission" date="2016-10" db="EMBL/GenBank/DDBJ databases">
        <authorList>
            <person name="Varghese N."/>
            <person name="Submissions S."/>
        </authorList>
    </citation>
    <scope>NUCLEOTIDE SEQUENCE [LARGE SCALE GENOMIC DNA]</scope>
    <source>
        <strain evidence="2">DSM 23445</strain>
    </source>
</reference>